<evidence type="ECO:0000256" key="6">
    <source>
        <dbReference type="SAM" id="MobiDB-lite"/>
    </source>
</evidence>
<comment type="function">
    <text evidence="1">Peptide chain release factor 1 directs the termination of translation in response to the peptide chain termination codons UAG and UAA.</text>
</comment>
<evidence type="ECO:0000313" key="8">
    <source>
        <dbReference type="EMBL" id="OGG58394.1"/>
    </source>
</evidence>
<dbReference type="Pfam" id="PF00472">
    <property type="entry name" value="RF-1"/>
    <property type="match status" value="1"/>
</dbReference>
<gene>
    <name evidence="8" type="ORF">A2765_05600</name>
</gene>
<dbReference type="InterPro" id="IPR045853">
    <property type="entry name" value="Pep_chain_release_fac_I_sf"/>
</dbReference>
<evidence type="ECO:0000256" key="1">
    <source>
        <dbReference type="ARBA" id="ARBA00002986"/>
    </source>
</evidence>
<keyword evidence="5" id="KW-0175">Coiled coil</keyword>
<accession>A0A1F6DAF4</accession>
<dbReference type="PANTHER" id="PTHR43804:SF7">
    <property type="entry name" value="LD18447P"/>
    <property type="match status" value="1"/>
</dbReference>
<dbReference type="PANTHER" id="PTHR43804">
    <property type="entry name" value="LD18447P"/>
    <property type="match status" value="1"/>
</dbReference>
<dbReference type="GO" id="GO:0003747">
    <property type="term" value="F:translation release factor activity"/>
    <property type="evidence" value="ECO:0007669"/>
    <property type="project" value="InterPro"/>
</dbReference>
<proteinExistence type="inferred from homology"/>
<dbReference type="Gene3D" id="6.10.140.1950">
    <property type="match status" value="1"/>
</dbReference>
<sequence length="333" mass="37572">MAHDPVINPKDYADDHRVAFLVQEWERLSKAEKDAQELMEVDPSMKELAEKELDELEEQKDRLVQQMVQIVGDPNEREWPNEIILEVRAGVGGEEASLFAEELAQMYIRYAQIKGWKTKNIEESRAELGGIKEIQIEVKGENVYRALRFETGVHRVQRVPATEKAGRIHTSTASVAIMPIYKRIKFDINPADIEVEFSRSGGAGGQNVNKVETAVRLIHKPTGIDVRCTSERSQKQNREKAEKLLMSKLQQVKDEEEDRERAADRKSQVGTGDRSEKIRTYNFPQDRVTDHRIKESWSNIEAIMNGRVGPILEALDKAEAGGGVGGGGIAQDD</sequence>
<dbReference type="Proteomes" id="UP000176377">
    <property type="component" value="Unassembled WGS sequence"/>
</dbReference>
<evidence type="ECO:0000256" key="5">
    <source>
        <dbReference type="SAM" id="Coils"/>
    </source>
</evidence>
<keyword evidence="4" id="KW-0648">Protein biosynthesis</keyword>
<evidence type="ECO:0000256" key="2">
    <source>
        <dbReference type="ARBA" id="ARBA00010835"/>
    </source>
</evidence>
<keyword evidence="3" id="KW-0488">Methylation</keyword>
<reference evidence="8 9" key="1">
    <citation type="journal article" date="2016" name="Nat. Commun.">
        <title>Thousands of microbial genomes shed light on interconnected biogeochemical processes in an aquifer system.</title>
        <authorList>
            <person name="Anantharaman K."/>
            <person name="Brown C.T."/>
            <person name="Hug L.A."/>
            <person name="Sharon I."/>
            <person name="Castelle C.J."/>
            <person name="Probst A.J."/>
            <person name="Thomas B.C."/>
            <person name="Singh A."/>
            <person name="Wilkins M.J."/>
            <person name="Karaoz U."/>
            <person name="Brodie E.L."/>
            <person name="Williams K.H."/>
            <person name="Hubbard S.S."/>
            <person name="Banfield J.F."/>
        </authorList>
    </citation>
    <scope>NUCLEOTIDE SEQUENCE [LARGE SCALE GENOMIC DNA]</scope>
</reference>
<evidence type="ECO:0000259" key="7">
    <source>
        <dbReference type="PROSITE" id="PS00745"/>
    </source>
</evidence>
<dbReference type="InterPro" id="IPR050057">
    <property type="entry name" value="Prokaryotic/Mito_RF"/>
</dbReference>
<evidence type="ECO:0000256" key="3">
    <source>
        <dbReference type="ARBA" id="ARBA00022481"/>
    </source>
</evidence>
<dbReference type="FunFam" id="3.30.70.1660:FF:000002">
    <property type="entry name" value="Peptide chain release factor 1"/>
    <property type="match status" value="1"/>
</dbReference>
<feature type="region of interest" description="Disordered" evidence="6">
    <location>
        <begin position="247"/>
        <end position="278"/>
    </location>
</feature>
<dbReference type="GO" id="GO:0005737">
    <property type="term" value="C:cytoplasm"/>
    <property type="evidence" value="ECO:0007669"/>
    <property type="project" value="UniProtKB-ARBA"/>
</dbReference>
<organism evidence="8 9">
    <name type="scientific">Candidatus Kaiserbacteria bacterium RIFCSPHIGHO2_01_FULL_56_24</name>
    <dbReference type="NCBI Taxonomy" id="1798487"/>
    <lineage>
        <taxon>Bacteria</taxon>
        <taxon>Candidatus Kaiseribacteriota</taxon>
    </lineage>
</organism>
<evidence type="ECO:0000313" key="9">
    <source>
        <dbReference type="Proteomes" id="UP000176377"/>
    </source>
</evidence>
<dbReference type="SUPFAM" id="SSF75620">
    <property type="entry name" value="Release factor"/>
    <property type="match status" value="1"/>
</dbReference>
<dbReference type="InterPro" id="IPR005139">
    <property type="entry name" value="PCRF"/>
</dbReference>
<dbReference type="Gene3D" id="3.30.70.1660">
    <property type="match status" value="2"/>
</dbReference>
<protein>
    <submittedName>
        <fullName evidence="8">Peptide chain release factor 1</fullName>
    </submittedName>
</protein>
<dbReference type="PROSITE" id="PS00745">
    <property type="entry name" value="RF_PROK_I"/>
    <property type="match status" value="1"/>
</dbReference>
<dbReference type="AlphaFoldDB" id="A0A1F6DAF4"/>
<dbReference type="InterPro" id="IPR000352">
    <property type="entry name" value="Pep_chain_release_fac_I"/>
</dbReference>
<feature type="domain" description="Prokaryotic-type class I peptide chain release factors" evidence="7">
    <location>
        <begin position="199"/>
        <end position="215"/>
    </location>
</feature>
<comment type="similarity">
    <text evidence="2">Belongs to the prokaryotic/mitochondrial release factor family.</text>
</comment>
<dbReference type="SMART" id="SM00937">
    <property type="entry name" value="PCRF"/>
    <property type="match status" value="1"/>
</dbReference>
<dbReference type="FunFam" id="3.30.160.20:FF:000004">
    <property type="entry name" value="Peptide chain release factor 1"/>
    <property type="match status" value="1"/>
</dbReference>
<dbReference type="EMBL" id="MFLA01000033">
    <property type="protein sequence ID" value="OGG58394.1"/>
    <property type="molecule type" value="Genomic_DNA"/>
</dbReference>
<feature type="compositionally biased region" description="Basic and acidic residues" evidence="6">
    <location>
        <begin position="259"/>
        <end position="278"/>
    </location>
</feature>
<feature type="coiled-coil region" evidence="5">
    <location>
        <begin position="46"/>
        <end position="73"/>
    </location>
</feature>
<comment type="caution">
    <text evidence="8">The sequence shown here is derived from an EMBL/GenBank/DDBJ whole genome shotgun (WGS) entry which is preliminary data.</text>
</comment>
<dbReference type="Gene3D" id="3.30.160.20">
    <property type="match status" value="1"/>
</dbReference>
<evidence type="ECO:0000256" key="4">
    <source>
        <dbReference type="ARBA" id="ARBA00022917"/>
    </source>
</evidence>
<name>A0A1F6DAF4_9BACT</name>
<dbReference type="Pfam" id="PF03462">
    <property type="entry name" value="PCRF"/>
    <property type="match status" value="1"/>
</dbReference>